<dbReference type="OrthoDB" id="544754at2759"/>
<keyword evidence="3" id="KW-1185">Reference proteome</keyword>
<comment type="caution">
    <text evidence="2">The sequence shown here is derived from an EMBL/GenBank/DDBJ whole genome shotgun (WGS) entry which is preliminary data.</text>
</comment>
<sequence>MGPNQCAWHAVHQRPLAAGAAGRAPRRARCAAAKRAPPAGEPGHASPAVATRSSCSPQQEAEPQAGLGPITGEPAADLWRMSRRQLAARGLAAALCAAATAAAPAAAGALQMPALPLGLGAGPAAPGALCARLEPAVAAAFTRAVSDALAELDVGPEEALQRERFKLFQQEYSYYYEANQDELPRVPDLSDESGGLSNRSYFNFVSYINWKVAARHVTDPAQRSALCRRVGELLLPVVAPGEAEALRREAAGARGGVASEAAVAASLQRLLRRFEEAGYCCPGGWQLVWGELPGGWPPDWYLREPGLVGDVPGAEGTDSSSSSGSSSGGSDGGSSSSSSDGGSRGSGGIVGGVVFQIKMLQPADIRASVALRSEEDGFWGRHVSAAVGALLAAGGWSTLNTPGEYFYQDDWKGPSSLGDKLLLALGDPLQTVDIPWTPTTLVSDYAIAPATGGAAR</sequence>
<evidence type="ECO:0000313" key="2">
    <source>
        <dbReference type="EMBL" id="GBF88207.1"/>
    </source>
</evidence>
<gene>
    <name evidence="2" type="ORF">Rsub_00919</name>
</gene>
<feature type="region of interest" description="Disordered" evidence="1">
    <location>
        <begin position="307"/>
        <end position="345"/>
    </location>
</feature>
<proteinExistence type="predicted"/>
<reference evidence="2 3" key="1">
    <citation type="journal article" date="2018" name="Sci. Rep.">
        <title>Raphidocelis subcapitata (=Pseudokirchneriella subcapitata) provides an insight into genome evolution and environmental adaptations in the Sphaeropleales.</title>
        <authorList>
            <person name="Suzuki S."/>
            <person name="Yamaguchi H."/>
            <person name="Nakajima N."/>
            <person name="Kawachi M."/>
        </authorList>
    </citation>
    <scope>NUCLEOTIDE SEQUENCE [LARGE SCALE GENOMIC DNA]</scope>
    <source>
        <strain evidence="2 3">NIES-35</strain>
    </source>
</reference>
<feature type="compositionally biased region" description="Low complexity" evidence="1">
    <location>
        <begin position="30"/>
        <end position="43"/>
    </location>
</feature>
<dbReference type="AlphaFoldDB" id="A0A2V0NTF1"/>
<organism evidence="2 3">
    <name type="scientific">Raphidocelis subcapitata</name>
    <dbReference type="NCBI Taxonomy" id="307507"/>
    <lineage>
        <taxon>Eukaryota</taxon>
        <taxon>Viridiplantae</taxon>
        <taxon>Chlorophyta</taxon>
        <taxon>core chlorophytes</taxon>
        <taxon>Chlorophyceae</taxon>
        <taxon>CS clade</taxon>
        <taxon>Sphaeropleales</taxon>
        <taxon>Selenastraceae</taxon>
        <taxon>Raphidocelis</taxon>
    </lineage>
</organism>
<protein>
    <submittedName>
        <fullName evidence="2">Uncharacterized protein</fullName>
    </submittedName>
</protein>
<accession>A0A2V0NTF1</accession>
<feature type="compositionally biased region" description="Polar residues" evidence="1">
    <location>
        <begin position="51"/>
        <end position="61"/>
    </location>
</feature>
<dbReference type="EMBL" id="BDRX01000004">
    <property type="protein sequence ID" value="GBF88207.1"/>
    <property type="molecule type" value="Genomic_DNA"/>
</dbReference>
<feature type="region of interest" description="Disordered" evidence="1">
    <location>
        <begin position="28"/>
        <end position="73"/>
    </location>
</feature>
<evidence type="ECO:0000313" key="3">
    <source>
        <dbReference type="Proteomes" id="UP000247498"/>
    </source>
</evidence>
<evidence type="ECO:0000256" key="1">
    <source>
        <dbReference type="SAM" id="MobiDB-lite"/>
    </source>
</evidence>
<name>A0A2V0NTF1_9CHLO</name>
<dbReference type="InParanoid" id="A0A2V0NTF1"/>
<dbReference type="Proteomes" id="UP000247498">
    <property type="component" value="Unassembled WGS sequence"/>
</dbReference>